<dbReference type="Gramene" id="Kaladp1246s0018.1.v1.1">
    <property type="protein sequence ID" value="Kaladp1246s0018.1.v1.1"/>
    <property type="gene ID" value="Kaladp1246s0018.v1.1"/>
</dbReference>
<dbReference type="PANTHER" id="PTHR44191:SF84">
    <property type="entry name" value="F25A4.19 PROTEIN"/>
    <property type="match status" value="1"/>
</dbReference>
<organism evidence="10 11">
    <name type="scientific">Kalanchoe fedtschenkoi</name>
    <name type="common">Lavender scallops</name>
    <name type="synonym">South American air plant</name>
    <dbReference type="NCBI Taxonomy" id="63787"/>
    <lineage>
        <taxon>Eukaryota</taxon>
        <taxon>Viridiplantae</taxon>
        <taxon>Streptophyta</taxon>
        <taxon>Embryophyta</taxon>
        <taxon>Tracheophyta</taxon>
        <taxon>Spermatophyta</taxon>
        <taxon>Magnoliopsida</taxon>
        <taxon>eudicotyledons</taxon>
        <taxon>Gunneridae</taxon>
        <taxon>Pentapetalae</taxon>
        <taxon>Saxifragales</taxon>
        <taxon>Crassulaceae</taxon>
        <taxon>Kalanchoe</taxon>
    </lineage>
</organism>
<dbReference type="GO" id="GO:0003677">
    <property type="term" value="F:DNA binding"/>
    <property type="evidence" value="ECO:0007669"/>
    <property type="project" value="UniProtKB-KW"/>
</dbReference>
<feature type="domain" description="Myb-like" evidence="7">
    <location>
        <begin position="62"/>
        <end position="114"/>
    </location>
</feature>
<sequence length="243" mass="26574">MATEGSKEIMLFGVRITVDSMRKTASMNNLSDYQHVAESGKGPEAEKPDGYVSDNGGRVGVRERKRGTPWSEEEHKRFLMGLKKVGKGDWRGISKNFVKTRTPTQVASHAQKYFLRHSTVKRRRRNSLFDITTETVSGKPTEEQREATHGDSGSNSPTADSSKAVVYPIVPSGPTQMPPPLIAAPISFIYPPQVTQNPMMMILPAPPLALQPVPLNLSLSLSSHSQTSTNPGLVSKDSYISVA</sequence>
<dbReference type="InterPro" id="IPR001005">
    <property type="entry name" value="SANT/Myb"/>
</dbReference>
<evidence type="ECO:0000313" key="11">
    <source>
        <dbReference type="Proteomes" id="UP000594263"/>
    </source>
</evidence>
<dbReference type="GO" id="GO:0009723">
    <property type="term" value="P:response to ethylene"/>
    <property type="evidence" value="ECO:0007669"/>
    <property type="project" value="TreeGrafter"/>
</dbReference>
<reference evidence="10" key="1">
    <citation type="submission" date="2021-01" db="UniProtKB">
        <authorList>
            <consortium name="EnsemblPlants"/>
        </authorList>
    </citation>
    <scope>IDENTIFICATION</scope>
</reference>
<keyword evidence="5" id="KW-0539">Nucleus</keyword>
<keyword evidence="11" id="KW-1185">Reference proteome</keyword>
<evidence type="ECO:0000256" key="3">
    <source>
        <dbReference type="ARBA" id="ARBA00023125"/>
    </source>
</evidence>
<dbReference type="PROSITE" id="PS51293">
    <property type="entry name" value="SANT"/>
    <property type="match status" value="1"/>
</dbReference>
<dbReference type="GO" id="GO:0009739">
    <property type="term" value="P:response to gibberellin"/>
    <property type="evidence" value="ECO:0007669"/>
    <property type="project" value="TreeGrafter"/>
</dbReference>
<dbReference type="Proteomes" id="UP000594263">
    <property type="component" value="Unplaced"/>
</dbReference>
<dbReference type="Gene3D" id="1.10.10.60">
    <property type="entry name" value="Homeodomain-like"/>
    <property type="match status" value="1"/>
</dbReference>
<dbReference type="GO" id="GO:0005634">
    <property type="term" value="C:nucleus"/>
    <property type="evidence" value="ECO:0007669"/>
    <property type="project" value="UniProtKB-SubCell"/>
</dbReference>
<dbReference type="SMART" id="SM00717">
    <property type="entry name" value="SANT"/>
    <property type="match status" value="1"/>
</dbReference>
<evidence type="ECO:0000256" key="2">
    <source>
        <dbReference type="ARBA" id="ARBA00023015"/>
    </source>
</evidence>
<evidence type="ECO:0000256" key="6">
    <source>
        <dbReference type="SAM" id="MobiDB-lite"/>
    </source>
</evidence>
<keyword evidence="2" id="KW-0805">Transcription regulation</keyword>
<dbReference type="EnsemblPlants" id="Kaladp1246s0018.1.v1.1">
    <property type="protein sequence ID" value="Kaladp1246s0018.1.v1.1"/>
    <property type="gene ID" value="Kaladp1246s0018.v1.1"/>
</dbReference>
<feature type="region of interest" description="Disordered" evidence="6">
    <location>
        <begin position="222"/>
        <end position="243"/>
    </location>
</feature>
<feature type="compositionally biased region" description="Basic and acidic residues" evidence="6">
    <location>
        <begin position="140"/>
        <end position="149"/>
    </location>
</feature>
<dbReference type="PANTHER" id="PTHR44191">
    <property type="entry name" value="TRANSCRIPTION FACTOR KUA1"/>
    <property type="match status" value="1"/>
</dbReference>
<evidence type="ECO:0000259" key="7">
    <source>
        <dbReference type="PROSITE" id="PS50090"/>
    </source>
</evidence>
<dbReference type="InterPro" id="IPR052245">
    <property type="entry name" value="Plant_Stress_Dev_TF"/>
</dbReference>
<protein>
    <submittedName>
        <fullName evidence="10">Uncharacterized protein</fullName>
    </submittedName>
</protein>
<dbReference type="FunFam" id="1.10.10.60:FF:000009">
    <property type="entry name" value="transcription factor MYB1R1"/>
    <property type="match status" value="1"/>
</dbReference>
<accession>A0A7N0VLR1</accession>
<comment type="subcellular location">
    <subcellularLocation>
        <location evidence="1">Nucleus</location>
    </subcellularLocation>
</comment>
<evidence type="ECO:0000259" key="9">
    <source>
        <dbReference type="PROSITE" id="PS51294"/>
    </source>
</evidence>
<evidence type="ECO:0000313" key="10">
    <source>
        <dbReference type="EnsemblPlants" id="Kaladp1246s0018.1.v1.1"/>
    </source>
</evidence>
<keyword evidence="4" id="KW-0804">Transcription</keyword>
<dbReference type="PROSITE" id="PS50090">
    <property type="entry name" value="MYB_LIKE"/>
    <property type="match status" value="1"/>
</dbReference>
<dbReference type="SUPFAM" id="SSF46689">
    <property type="entry name" value="Homeodomain-like"/>
    <property type="match status" value="1"/>
</dbReference>
<dbReference type="InterPro" id="IPR009057">
    <property type="entry name" value="Homeodomain-like_sf"/>
</dbReference>
<evidence type="ECO:0000259" key="8">
    <source>
        <dbReference type="PROSITE" id="PS51293"/>
    </source>
</evidence>
<proteinExistence type="predicted"/>
<feature type="region of interest" description="Disordered" evidence="6">
    <location>
        <begin position="36"/>
        <end position="68"/>
    </location>
</feature>
<dbReference type="AlphaFoldDB" id="A0A7N0VLR1"/>
<evidence type="ECO:0000256" key="4">
    <source>
        <dbReference type="ARBA" id="ARBA00023163"/>
    </source>
</evidence>
<dbReference type="PROSITE" id="PS51294">
    <property type="entry name" value="HTH_MYB"/>
    <property type="match status" value="1"/>
</dbReference>
<dbReference type="InterPro" id="IPR017884">
    <property type="entry name" value="SANT_dom"/>
</dbReference>
<dbReference type="GO" id="GO:0006355">
    <property type="term" value="P:regulation of DNA-templated transcription"/>
    <property type="evidence" value="ECO:0007669"/>
    <property type="project" value="UniProtKB-ARBA"/>
</dbReference>
<feature type="domain" description="SANT" evidence="8">
    <location>
        <begin position="65"/>
        <end position="118"/>
    </location>
</feature>
<name>A0A7N0VLR1_KALFE</name>
<feature type="domain" description="HTH myb-type" evidence="9">
    <location>
        <begin position="62"/>
        <end position="118"/>
    </location>
</feature>
<dbReference type="InterPro" id="IPR006447">
    <property type="entry name" value="Myb_dom_plants"/>
</dbReference>
<evidence type="ECO:0000256" key="5">
    <source>
        <dbReference type="ARBA" id="ARBA00023242"/>
    </source>
</evidence>
<dbReference type="CDD" id="cd00167">
    <property type="entry name" value="SANT"/>
    <property type="match status" value="1"/>
</dbReference>
<dbReference type="InterPro" id="IPR017930">
    <property type="entry name" value="Myb_dom"/>
</dbReference>
<evidence type="ECO:0000256" key="1">
    <source>
        <dbReference type="ARBA" id="ARBA00004123"/>
    </source>
</evidence>
<feature type="compositionally biased region" description="Polar residues" evidence="6">
    <location>
        <begin position="151"/>
        <end position="161"/>
    </location>
</feature>
<dbReference type="Pfam" id="PF00249">
    <property type="entry name" value="Myb_DNA-binding"/>
    <property type="match status" value="1"/>
</dbReference>
<keyword evidence="3" id="KW-0238">DNA-binding</keyword>
<dbReference type="NCBIfam" id="TIGR01557">
    <property type="entry name" value="myb_SHAQKYF"/>
    <property type="match status" value="1"/>
</dbReference>
<feature type="region of interest" description="Disordered" evidence="6">
    <location>
        <begin position="130"/>
        <end position="161"/>
    </location>
</feature>